<dbReference type="Pfam" id="PF00067">
    <property type="entry name" value="p450"/>
    <property type="match status" value="1"/>
</dbReference>
<dbReference type="Proteomes" id="UP001302745">
    <property type="component" value="Unassembled WGS sequence"/>
</dbReference>
<dbReference type="PRINTS" id="PR00385">
    <property type="entry name" value="P450"/>
</dbReference>
<comment type="similarity">
    <text evidence="2">Belongs to the cytochrome P450 family.</text>
</comment>
<feature type="transmembrane region" description="Helical" evidence="9">
    <location>
        <begin position="12"/>
        <end position="34"/>
    </location>
</feature>
<evidence type="ECO:0000256" key="8">
    <source>
        <dbReference type="PIRSR" id="PIRSR602401-1"/>
    </source>
</evidence>
<dbReference type="CDD" id="cd11062">
    <property type="entry name" value="CYP58-like"/>
    <property type="match status" value="1"/>
</dbReference>
<dbReference type="PRINTS" id="PR00463">
    <property type="entry name" value="EP450I"/>
</dbReference>
<keyword evidence="6 8" id="KW-0408">Iron</keyword>
<evidence type="ECO:0000256" key="9">
    <source>
        <dbReference type="SAM" id="Phobius"/>
    </source>
</evidence>
<dbReference type="PANTHER" id="PTHR24305:SF157">
    <property type="entry name" value="N-ACETYLTRYPTOPHAN 6-HYDROXYLASE IVOC-RELATED"/>
    <property type="match status" value="1"/>
</dbReference>
<dbReference type="InterPro" id="IPR050121">
    <property type="entry name" value="Cytochrome_P450_monoxygenase"/>
</dbReference>
<evidence type="ECO:0000256" key="2">
    <source>
        <dbReference type="ARBA" id="ARBA00010617"/>
    </source>
</evidence>
<organism evidence="10 11">
    <name type="scientific">Chaetomidium leptoderma</name>
    <dbReference type="NCBI Taxonomy" id="669021"/>
    <lineage>
        <taxon>Eukaryota</taxon>
        <taxon>Fungi</taxon>
        <taxon>Dikarya</taxon>
        <taxon>Ascomycota</taxon>
        <taxon>Pezizomycotina</taxon>
        <taxon>Sordariomycetes</taxon>
        <taxon>Sordariomycetidae</taxon>
        <taxon>Sordariales</taxon>
        <taxon>Chaetomiaceae</taxon>
        <taxon>Chaetomidium</taxon>
    </lineage>
</organism>
<keyword evidence="5" id="KW-0560">Oxidoreductase</keyword>
<keyword evidence="3 8" id="KW-0349">Heme</keyword>
<dbReference type="InterPro" id="IPR001128">
    <property type="entry name" value="Cyt_P450"/>
</dbReference>
<dbReference type="AlphaFoldDB" id="A0AAN6VFG5"/>
<accession>A0AAN6VFG5</accession>
<dbReference type="GO" id="GO:0004497">
    <property type="term" value="F:monooxygenase activity"/>
    <property type="evidence" value="ECO:0007669"/>
    <property type="project" value="UniProtKB-KW"/>
</dbReference>
<evidence type="ECO:0000256" key="6">
    <source>
        <dbReference type="ARBA" id="ARBA00023004"/>
    </source>
</evidence>
<reference evidence="10" key="2">
    <citation type="submission" date="2023-05" db="EMBL/GenBank/DDBJ databases">
        <authorList>
            <consortium name="Lawrence Berkeley National Laboratory"/>
            <person name="Steindorff A."/>
            <person name="Hensen N."/>
            <person name="Bonometti L."/>
            <person name="Westerberg I."/>
            <person name="Brannstrom I.O."/>
            <person name="Guillou S."/>
            <person name="Cros-Aarteil S."/>
            <person name="Calhoun S."/>
            <person name="Haridas S."/>
            <person name="Kuo A."/>
            <person name="Mondo S."/>
            <person name="Pangilinan J."/>
            <person name="Riley R."/>
            <person name="Labutti K."/>
            <person name="Andreopoulos B."/>
            <person name="Lipzen A."/>
            <person name="Chen C."/>
            <person name="Yanf M."/>
            <person name="Daum C."/>
            <person name="Ng V."/>
            <person name="Clum A."/>
            <person name="Ohm R."/>
            <person name="Martin F."/>
            <person name="Silar P."/>
            <person name="Natvig D."/>
            <person name="Lalanne C."/>
            <person name="Gautier V."/>
            <person name="Ament-Velasquez S.L."/>
            <person name="Kruys A."/>
            <person name="Hutchinson M.I."/>
            <person name="Powell A.J."/>
            <person name="Barry K."/>
            <person name="Miller A.N."/>
            <person name="Grigoriev I.V."/>
            <person name="Debuchy R."/>
            <person name="Gladieux P."/>
            <person name="Thoren M.H."/>
            <person name="Johannesson H."/>
        </authorList>
    </citation>
    <scope>NUCLEOTIDE SEQUENCE</scope>
    <source>
        <strain evidence="10">CBS 538.74</strain>
    </source>
</reference>
<keyword evidence="11" id="KW-1185">Reference proteome</keyword>
<evidence type="ECO:0000256" key="3">
    <source>
        <dbReference type="ARBA" id="ARBA00022617"/>
    </source>
</evidence>
<keyword evidence="9" id="KW-1133">Transmembrane helix</keyword>
<comment type="cofactor">
    <cofactor evidence="1 8">
        <name>heme</name>
        <dbReference type="ChEBI" id="CHEBI:30413"/>
    </cofactor>
</comment>
<dbReference type="GO" id="GO:0016705">
    <property type="term" value="F:oxidoreductase activity, acting on paired donors, with incorporation or reduction of molecular oxygen"/>
    <property type="evidence" value="ECO:0007669"/>
    <property type="project" value="InterPro"/>
</dbReference>
<dbReference type="InterPro" id="IPR036396">
    <property type="entry name" value="Cyt_P450_sf"/>
</dbReference>
<evidence type="ECO:0000313" key="11">
    <source>
        <dbReference type="Proteomes" id="UP001302745"/>
    </source>
</evidence>
<sequence>MAGFTIFGPERPAVLALSIGAAVSFALYLVGITLHRLFFHRIAHIPGPKLAALTYYYQSYYDFFPHQGQFLFKLEQLHNKYGPIVRIGPDEVHVNDSKFYKEMYGSSTHKRNKSPLWYWMHGLGAVGDQSMFITLDHDHHRLRKAGLGTYFSKRKVQELEPRVREKVLLLRQRLLERAGGDAVNLKDAFGGMALDIITQYCFNRCFGALDRPDLGRELNQLMGVGVKINPLGRTFPTLARTVMGLPKWALSWSGLVSTTGAFLDLADRLSSEARNEAIRDLADGKYSQTDDADSRTVLHSMMRSDVLPAHEKTEKRLQADGMTLIAAGFDTTSRTLTVIFYHLLTKAHLRARVLEELRTLMPSPHSPLPTVAQLEQLRYLTCVIHEGTRLAHGVAGRLVRIAPEEDLEYDSPWDGRRYTIPRGTTFGQSSYLVHTDEAIYPDAAEFDPDRYWSDDGQPPTDAQRALVAFGKGTRMCSGINLAFAELYLTIAALVGTVDMRIAPGTTERDVTLVQELFVGVLPDNPGVRVDVVGTLQA</sequence>
<evidence type="ECO:0000256" key="7">
    <source>
        <dbReference type="ARBA" id="ARBA00023033"/>
    </source>
</evidence>
<dbReference type="Gene3D" id="1.10.630.10">
    <property type="entry name" value="Cytochrome P450"/>
    <property type="match status" value="1"/>
</dbReference>
<evidence type="ECO:0000256" key="1">
    <source>
        <dbReference type="ARBA" id="ARBA00001971"/>
    </source>
</evidence>
<evidence type="ECO:0000313" key="10">
    <source>
        <dbReference type="EMBL" id="KAK4150314.1"/>
    </source>
</evidence>
<dbReference type="EMBL" id="MU857081">
    <property type="protein sequence ID" value="KAK4150314.1"/>
    <property type="molecule type" value="Genomic_DNA"/>
</dbReference>
<evidence type="ECO:0000256" key="5">
    <source>
        <dbReference type="ARBA" id="ARBA00023002"/>
    </source>
</evidence>
<keyword evidence="7" id="KW-0503">Monooxygenase</keyword>
<feature type="binding site" description="axial binding residue" evidence="8">
    <location>
        <position position="476"/>
    </location>
    <ligand>
        <name>heme</name>
        <dbReference type="ChEBI" id="CHEBI:30413"/>
    </ligand>
    <ligandPart>
        <name>Fe</name>
        <dbReference type="ChEBI" id="CHEBI:18248"/>
    </ligandPart>
</feature>
<dbReference type="PANTHER" id="PTHR24305">
    <property type="entry name" value="CYTOCHROME P450"/>
    <property type="match status" value="1"/>
</dbReference>
<gene>
    <name evidence="10" type="ORF">C8A00DRAFT_18126</name>
</gene>
<name>A0AAN6VFG5_9PEZI</name>
<keyword evidence="9" id="KW-0472">Membrane</keyword>
<reference evidence="10" key="1">
    <citation type="journal article" date="2023" name="Mol. Phylogenet. Evol.">
        <title>Genome-scale phylogeny and comparative genomics of the fungal order Sordariales.</title>
        <authorList>
            <person name="Hensen N."/>
            <person name="Bonometti L."/>
            <person name="Westerberg I."/>
            <person name="Brannstrom I.O."/>
            <person name="Guillou S."/>
            <person name="Cros-Aarteil S."/>
            <person name="Calhoun S."/>
            <person name="Haridas S."/>
            <person name="Kuo A."/>
            <person name="Mondo S."/>
            <person name="Pangilinan J."/>
            <person name="Riley R."/>
            <person name="LaButti K."/>
            <person name="Andreopoulos B."/>
            <person name="Lipzen A."/>
            <person name="Chen C."/>
            <person name="Yan M."/>
            <person name="Daum C."/>
            <person name="Ng V."/>
            <person name="Clum A."/>
            <person name="Steindorff A."/>
            <person name="Ohm R.A."/>
            <person name="Martin F."/>
            <person name="Silar P."/>
            <person name="Natvig D.O."/>
            <person name="Lalanne C."/>
            <person name="Gautier V."/>
            <person name="Ament-Velasquez S.L."/>
            <person name="Kruys A."/>
            <person name="Hutchinson M.I."/>
            <person name="Powell A.J."/>
            <person name="Barry K."/>
            <person name="Miller A.N."/>
            <person name="Grigoriev I.V."/>
            <person name="Debuchy R."/>
            <person name="Gladieux P."/>
            <person name="Hiltunen Thoren M."/>
            <person name="Johannesson H."/>
        </authorList>
    </citation>
    <scope>NUCLEOTIDE SEQUENCE</scope>
    <source>
        <strain evidence="10">CBS 538.74</strain>
    </source>
</reference>
<dbReference type="InterPro" id="IPR002401">
    <property type="entry name" value="Cyt_P450_E_grp-I"/>
</dbReference>
<dbReference type="GO" id="GO:0005506">
    <property type="term" value="F:iron ion binding"/>
    <property type="evidence" value="ECO:0007669"/>
    <property type="project" value="InterPro"/>
</dbReference>
<keyword evidence="9" id="KW-0812">Transmembrane</keyword>
<proteinExistence type="inferred from homology"/>
<dbReference type="SUPFAM" id="SSF48264">
    <property type="entry name" value="Cytochrome P450"/>
    <property type="match status" value="1"/>
</dbReference>
<comment type="caution">
    <text evidence="10">The sequence shown here is derived from an EMBL/GenBank/DDBJ whole genome shotgun (WGS) entry which is preliminary data.</text>
</comment>
<evidence type="ECO:0000256" key="4">
    <source>
        <dbReference type="ARBA" id="ARBA00022723"/>
    </source>
</evidence>
<dbReference type="GO" id="GO:0020037">
    <property type="term" value="F:heme binding"/>
    <property type="evidence" value="ECO:0007669"/>
    <property type="project" value="InterPro"/>
</dbReference>
<keyword evidence="4 8" id="KW-0479">Metal-binding</keyword>
<protein>
    <submittedName>
        <fullName evidence="10">Cytochrome P450-like protein</fullName>
    </submittedName>
</protein>